<dbReference type="Proteomes" id="UP001516662">
    <property type="component" value="Unassembled WGS sequence"/>
</dbReference>
<dbReference type="EMBL" id="JADCLJ010000011">
    <property type="protein sequence ID" value="MBE4907611.1"/>
    <property type="molecule type" value="Genomic_DNA"/>
</dbReference>
<evidence type="ECO:0000313" key="2">
    <source>
        <dbReference type="Proteomes" id="UP001516662"/>
    </source>
</evidence>
<dbReference type="Pfam" id="PF19945">
    <property type="entry name" value="DUF6407"/>
    <property type="match status" value="1"/>
</dbReference>
<proteinExistence type="predicted"/>
<dbReference type="RefSeq" id="WP_193535084.1">
    <property type="nucleotide sequence ID" value="NZ_JADCLJ010000011.1"/>
</dbReference>
<dbReference type="InterPro" id="IPR045640">
    <property type="entry name" value="DUF6407"/>
</dbReference>
<comment type="caution">
    <text evidence="1">The sequence shown here is derived from an EMBL/GenBank/DDBJ whole genome shotgun (WGS) entry which is preliminary data.</text>
</comment>
<organism evidence="1 2">
    <name type="scientific">Litchfieldia luteola</name>
    <dbReference type="NCBI Taxonomy" id="682179"/>
    <lineage>
        <taxon>Bacteria</taxon>
        <taxon>Bacillati</taxon>
        <taxon>Bacillota</taxon>
        <taxon>Bacilli</taxon>
        <taxon>Bacillales</taxon>
        <taxon>Bacillaceae</taxon>
        <taxon>Litchfieldia</taxon>
    </lineage>
</organism>
<name>A0ABR9QGK0_9BACI</name>
<gene>
    <name evidence="1" type="ORF">IMZ08_05975</name>
</gene>
<sequence>MIKNIYTFVSETIENTKYFDSSNRECVQGLIRKAINFYKLNSYEEIEETNAGNIHTIHIASMIEENLLSKVVEHSMNSERDIDIEDIYKGKVYRHY</sequence>
<protein>
    <submittedName>
        <fullName evidence="1">Uncharacterized protein</fullName>
    </submittedName>
</protein>
<reference evidence="1 2" key="1">
    <citation type="submission" date="2020-10" db="EMBL/GenBank/DDBJ databases">
        <title>Bacillus sp. HD4P25, an endophyte from a halophyte.</title>
        <authorList>
            <person name="Sun J.-Q."/>
        </authorList>
    </citation>
    <scope>NUCLEOTIDE SEQUENCE [LARGE SCALE GENOMIC DNA]</scope>
    <source>
        <strain evidence="1 2">YIM 93174</strain>
    </source>
</reference>
<keyword evidence="2" id="KW-1185">Reference proteome</keyword>
<evidence type="ECO:0000313" key="1">
    <source>
        <dbReference type="EMBL" id="MBE4907611.1"/>
    </source>
</evidence>
<accession>A0ABR9QGK0</accession>